<reference evidence="2 3" key="1">
    <citation type="journal article" date="2023" name="Plants (Basel)">
        <title>Bridging the Gap: Combining Genomics and Transcriptomics Approaches to Understand Stylosanthes scabra, an Orphan Legume from the Brazilian Caatinga.</title>
        <authorList>
            <person name="Ferreira-Neto J.R.C."/>
            <person name="da Silva M.D."/>
            <person name="Binneck E."/>
            <person name="de Melo N.F."/>
            <person name="da Silva R.H."/>
            <person name="de Melo A.L.T.M."/>
            <person name="Pandolfi V."/>
            <person name="Bustamante F.O."/>
            <person name="Brasileiro-Vidal A.C."/>
            <person name="Benko-Iseppon A.M."/>
        </authorList>
    </citation>
    <scope>NUCLEOTIDE SEQUENCE [LARGE SCALE GENOMIC DNA]</scope>
    <source>
        <tissue evidence="2">Leaves</tissue>
    </source>
</reference>
<evidence type="ECO:0000313" key="3">
    <source>
        <dbReference type="Proteomes" id="UP001341840"/>
    </source>
</evidence>
<keyword evidence="3" id="KW-1185">Reference proteome</keyword>
<comment type="caution">
    <text evidence="2">The sequence shown here is derived from an EMBL/GenBank/DDBJ whole genome shotgun (WGS) entry which is preliminary data.</text>
</comment>
<proteinExistence type="predicted"/>
<feature type="compositionally biased region" description="Acidic residues" evidence="1">
    <location>
        <begin position="1"/>
        <end position="34"/>
    </location>
</feature>
<evidence type="ECO:0000313" key="2">
    <source>
        <dbReference type="EMBL" id="MED6127591.1"/>
    </source>
</evidence>
<organism evidence="2 3">
    <name type="scientific">Stylosanthes scabra</name>
    <dbReference type="NCBI Taxonomy" id="79078"/>
    <lineage>
        <taxon>Eukaryota</taxon>
        <taxon>Viridiplantae</taxon>
        <taxon>Streptophyta</taxon>
        <taxon>Embryophyta</taxon>
        <taxon>Tracheophyta</taxon>
        <taxon>Spermatophyta</taxon>
        <taxon>Magnoliopsida</taxon>
        <taxon>eudicotyledons</taxon>
        <taxon>Gunneridae</taxon>
        <taxon>Pentapetalae</taxon>
        <taxon>rosids</taxon>
        <taxon>fabids</taxon>
        <taxon>Fabales</taxon>
        <taxon>Fabaceae</taxon>
        <taxon>Papilionoideae</taxon>
        <taxon>50 kb inversion clade</taxon>
        <taxon>dalbergioids sensu lato</taxon>
        <taxon>Dalbergieae</taxon>
        <taxon>Pterocarpus clade</taxon>
        <taxon>Stylosanthes</taxon>
    </lineage>
</organism>
<feature type="non-terminal residue" evidence="2">
    <location>
        <position position="76"/>
    </location>
</feature>
<name>A0ABU6RUY6_9FABA</name>
<dbReference type="EMBL" id="JASCZI010031884">
    <property type="protein sequence ID" value="MED6127591.1"/>
    <property type="molecule type" value="Genomic_DNA"/>
</dbReference>
<sequence length="76" mass="8593">MADNQEQEEEDPEEGPEEDPEKDPEEDPEDEEMAEVANLQSGGDEYNKYFADYFELAPLLVRTAVMSHSLLQMIGG</sequence>
<gene>
    <name evidence="2" type="ORF">PIB30_089491</name>
</gene>
<feature type="region of interest" description="Disordered" evidence="1">
    <location>
        <begin position="1"/>
        <end position="42"/>
    </location>
</feature>
<protein>
    <submittedName>
        <fullName evidence="2">Uncharacterized protein</fullName>
    </submittedName>
</protein>
<accession>A0ABU6RUY6</accession>
<dbReference type="Proteomes" id="UP001341840">
    <property type="component" value="Unassembled WGS sequence"/>
</dbReference>
<evidence type="ECO:0000256" key="1">
    <source>
        <dbReference type="SAM" id="MobiDB-lite"/>
    </source>
</evidence>